<reference evidence="3 4" key="1">
    <citation type="submission" date="2020-10" db="EMBL/GenBank/DDBJ databases">
        <title>Sequencing the genomes of 1000 actinobacteria strains.</title>
        <authorList>
            <person name="Klenk H.-P."/>
        </authorList>
    </citation>
    <scope>NUCLEOTIDE SEQUENCE [LARGE SCALE GENOMIC DNA]</scope>
    <source>
        <strain evidence="3 4">DSM 46661</strain>
    </source>
</reference>
<accession>A0ABR9LEL0</accession>
<dbReference type="Pfam" id="PF25547">
    <property type="entry name" value="WXG100_2"/>
    <property type="match status" value="1"/>
</dbReference>
<protein>
    <recommendedName>
        <fullName evidence="5">Bacterial toxin 44 domain-containing protein</fullName>
    </recommendedName>
</protein>
<evidence type="ECO:0000313" key="3">
    <source>
        <dbReference type="EMBL" id="MBE1579128.1"/>
    </source>
</evidence>
<dbReference type="RefSeq" id="WP_192745942.1">
    <property type="nucleotide sequence ID" value="NZ_JADBEJ010000005.1"/>
</dbReference>
<gene>
    <name evidence="3" type="ORF">H4W30_006188</name>
</gene>
<comment type="caution">
    <text evidence="3">The sequence shown here is derived from an EMBL/GenBank/DDBJ whole genome shotgun (WGS) entry which is preliminary data.</text>
</comment>
<evidence type="ECO:0000313" key="4">
    <source>
        <dbReference type="Proteomes" id="UP000656548"/>
    </source>
</evidence>
<dbReference type="Proteomes" id="UP000656548">
    <property type="component" value="Unassembled WGS sequence"/>
</dbReference>
<evidence type="ECO:0008006" key="5">
    <source>
        <dbReference type="Google" id="ProtNLM"/>
    </source>
</evidence>
<evidence type="ECO:0000259" key="2">
    <source>
        <dbReference type="Pfam" id="PF25547"/>
    </source>
</evidence>
<proteinExistence type="predicted"/>
<sequence length="348" mass="38309">MVVPPPNNAHGLWAAVRAEIEAVRGSREPAMAWPDTDEDKVQALAVAWRDASLAFAPVRVEPGDIRDAWRDKAGEMFAQRVEGTIRTTTNVRASCQQLFDHVSRFASLVAQVKESIRATVDDREQPYANMRNEEERRDFVLVVANAVRDLLTAGVAAVEGLDSGVTTQNASENPVAEYDAILAFITDEMVRNGQSPELQNIRDLLKDKVNPFTSIADKAEALKAWYDLVNTGAQWDHKGRILDMTTGDNTFTPLPGLQGQIRYDVWSNIHYGYVGTLGGIDEWTLHAGANAADWKDGHPTDPADQAAVQLGIDLAHEYGPGALTPEAVTNAILDRRERFEQADAIRPL</sequence>
<dbReference type="EMBL" id="JADBEJ010000005">
    <property type="protein sequence ID" value="MBE1579128.1"/>
    <property type="molecule type" value="Genomic_DNA"/>
</dbReference>
<dbReference type="InterPro" id="IPR057746">
    <property type="entry name" value="CpnT-like_N"/>
</dbReference>
<keyword evidence="4" id="KW-1185">Reference proteome</keyword>
<feature type="domain" description="Outer membrane channel protein CpnT-like N-terminal" evidence="2">
    <location>
        <begin position="4"/>
        <end position="120"/>
    </location>
</feature>
<evidence type="ECO:0000259" key="1">
    <source>
        <dbReference type="Pfam" id="PF15607"/>
    </source>
</evidence>
<name>A0ABR9LEL0_9PSEU</name>
<dbReference type="InterPro" id="IPR028946">
    <property type="entry name" value="Ntox44"/>
</dbReference>
<dbReference type="Pfam" id="PF15607">
    <property type="entry name" value="Ntox44"/>
    <property type="match status" value="1"/>
</dbReference>
<feature type="domain" description="Bacterial toxin 44" evidence="1">
    <location>
        <begin position="225"/>
        <end position="316"/>
    </location>
</feature>
<organism evidence="3 4">
    <name type="scientific">Amycolatopsis roodepoortensis</name>
    <dbReference type="NCBI Taxonomy" id="700274"/>
    <lineage>
        <taxon>Bacteria</taxon>
        <taxon>Bacillati</taxon>
        <taxon>Actinomycetota</taxon>
        <taxon>Actinomycetes</taxon>
        <taxon>Pseudonocardiales</taxon>
        <taxon>Pseudonocardiaceae</taxon>
        <taxon>Amycolatopsis</taxon>
    </lineage>
</organism>